<dbReference type="SUPFAM" id="SSF56024">
    <property type="entry name" value="Phospholipase D/nuclease"/>
    <property type="match status" value="1"/>
</dbReference>
<dbReference type="InterPro" id="IPR050742">
    <property type="entry name" value="Helicase_Restrict-Modif_Enz"/>
</dbReference>
<dbReference type="InterPro" id="IPR058403">
    <property type="entry name" value="DUF8090"/>
</dbReference>
<dbReference type="Pfam" id="PF26350">
    <property type="entry name" value="DUF8090"/>
    <property type="match status" value="1"/>
</dbReference>
<dbReference type="Proteomes" id="UP000070260">
    <property type="component" value="Chromosome"/>
</dbReference>
<dbReference type="InterPro" id="IPR025202">
    <property type="entry name" value="PLD-like_dom"/>
</dbReference>
<dbReference type="InterPro" id="IPR027417">
    <property type="entry name" value="P-loop_NTPase"/>
</dbReference>
<dbReference type="RefSeq" id="WP_061427120.1">
    <property type="nucleotide sequence ID" value="NZ_CATNZO010000001.1"/>
</dbReference>
<dbReference type="PROSITE" id="PS50035">
    <property type="entry name" value="PLD"/>
    <property type="match status" value="1"/>
</dbReference>
<protein>
    <submittedName>
        <fullName evidence="4">DNA repair helicase</fullName>
    </submittedName>
</protein>
<dbReference type="Pfam" id="PF00271">
    <property type="entry name" value="Helicase_C"/>
    <property type="match status" value="1"/>
</dbReference>
<dbReference type="PROSITE" id="PS51194">
    <property type="entry name" value="HELICASE_CTER"/>
    <property type="match status" value="1"/>
</dbReference>
<dbReference type="PANTHER" id="PTHR47396">
    <property type="entry name" value="TYPE I RESTRICTION ENZYME ECOKI R PROTEIN"/>
    <property type="match status" value="1"/>
</dbReference>
<feature type="domain" description="Helicase C-terminal" evidence="3">
    <location>
        <begin position="430"/>
        <end position="592"/>
    </location>
</feature>
<proteinExistence type="predicted"/>
<keyword evidence="4" id="KW-0378">Hydrolase</keyword>
<dbReference type="AlphaFoldDB" id="A0A127EGW8"/>
<dbReference type="Pfam" id="PF04851">
    <property type="entry name" value="ResIII"/>
    <property type="match status" value="1"/>
</dbReference>
<dbReference type="GO" id="GO:0016787">
    <property type="term" value="F:hydrolase activity"/>
    <property type="evidence" value="ECO:0007669"/>
    <property type="project" value="InterPro"/>
</dbReference>
<dbReference type="GO" id="GO:0005524">
    <property type="term" value="F:ATP binding"/>
    <property type="evidence" value="ECO:0007669"/>
    <property type="project" value="InterPro"/>
</dbReference>
<dbReference type="InterPro" id="IPR014001">
    <property type="entry name" value="Helicase_ATP-bd"/>
</dbReference>
<name>A0A127EGW8_CLOPF</name>
<evidence type="ECO:0000313" key="4">
    <source>
        <dbReference type="EMBL" id="AMN35231.1"/>
    </source>
</evidence>
<dbReference type="GO" id="GO:0004386">
    <property type="term" value="F:helicase activity"/>
    <property type="evidence" value="ECO:0007669"/>
    <property type="project" value="UniProtKB-KW"/>
</dbReference>
<dbReference type="Pfam" id="PF11907">
    <property type="entry name" value="DUF3427"/>
    <property type="match status" value="1"/>
</dbReference>
<evidence type="ECO:0000259" key="1">
    <source>
        <dbReference type="PROSITE" id="PS50035"/>
    </source>
</evidence>
<dbReference type="PATRIC" id="fig|1502.177.peg.1109"/>
<feature type="domain" description="Helicase ATP-binding" evidence="2">
    <location>
        <begin position="235"/>
        <end position="385"/>
    </location>
</feature>
<dbReference type="CDD" id="cd18032">
    <property type="entry name" value="DEXHc_RE_I_III_res"/>
    <property type="match status" value="1"/>
</dbReference>
<dbReference type="GO" id="GO:0003677">
    <property type="term" value="F:DNA binding"/>
    <property type="evidence" value="ECO:0007669"/>
    <property type="project" value="InterPro"/>
</dbReference>
<dbReference type="Gene3D" id="3.40.50.300">
    <property type="entry name" value="P-loop containing nucleotide triphosphate hydrolases"/>
    <property type="match status" value="2"/>
</dbReference>
<dbReference type="SUPFAM" id="SSF52540">
    <property type="entry name" value="P-loop containing nucleoside triphosphate hydrolases"/>
    <property type="match status" value="1"/>
</dbReference>
<dbReference type="InterPro" id="IPR006935">
    <property type="entry name" value="Helicase/UvrB_N"/>
</dbReference>
<dbReference type="EMBL" id="CP010994">
    <property type="protein sequence ID" value="AMN35231.1"/>
    <property type="molecule type" value="Genomic_DNA"/>
</dbReference>
<dbReference type="PROSITE" id="PS51192">
    <property type="entry name" value="HELICASE_ATP_BIND_1"/>
    <property type="match status" value="1"/>
</dbReference>
<gene>
    <name evidence="4" type="ORF">JFP838_05525</name>
</gene>
<dbReference type="OrthoDB" id="9802848at2"/>
<dbReference type="GO" id="GO:0006793">
    <property type="term" value="P:phosphorus metabolic process"/>
    <property type="evidence" value="ECO:0007669"/>
    <property type="project" value="UniProtKB-ARBA"/>
</dbReference>
<dbReference type="SMART" id="SM00487">
    <property type="entry name" value="DEXDc"/>
    <property type="match status" value="1"/>
</dbReference>
<evidence type="ECO:0000313" key="5">
    <source>
        <dbReference type="Proteomes" id="UP000070260"/>
    </source>
</evidence>
<dbReference type="Pfam" id="PF13091">
    <property type="entry name" value="PLDc_2"/>
    <property type="match status" value="1"/>
</dbReference>
<dbReference type="GO" id="GO:0005829">
    <property type="term" value="C:cytosol"/>
    <property type="evidence" value="ECO:0007669"/>
    <property type="project" value="TreeGrafter"/>
</dbReference>
<keyword evidence="4" id="KW-0347">Helicase</keyword>
<evidence type="ECO:0000259" key="2">
    <source>
        <dbReference type="PROSITE" id="PS51192"/>
    </source>
</evidence>
<dbReference type="CDD" id="cd09204">
    <property type="entry name" value="PLDc_N_DEXD_b2"/>
    <property type="match status" value="1"/>
</dbReference>
<keyword evidence="4" id="KW-0547">Nucleotide-binding</keyword>
<feature type="domain" description="PLD phosphodiesterase" evidence="1">
    <location>
        <begin position="121"/>
        <end position="151"/>
    </location>
</feature>
<accession>A0A127EGW8</accession>
<reference evidence="4 5" key="1">
    <citation type="journal article" date="2016" name="PLoS ONE">
        <title>Plasmid Characterization and Chromosome Analysis of Two netF+ Clostridium perfringens Isolates Associated with Foal and Canine Necrotizing Enteritis.</title>
        <authorList>
            <person name="Mehdizadeh Gohari I."/>
            <person name="Kropinski A.M."/>
            <person name="Weese S.J."/>
            <person name="Parreira V.R."/>
            <person name="Whitehead A.E."/>
            <person name="Boerlin P."/>
            <person name="Prescott J.F."/>
        </authorList>
    </citation>
    <scope>NUCLEOTIDE SEQUENCE [LARGE SCALE GENOMIC DNA]</scope>
    <source>
        <strain evidence="4 5">JP838</strain>
    </source>
</reference>
<dbReference type="PANTHER" id="PTHR47396:SF1">
    <property type="entry name" value="ATP-DEPENDENT HELICASE IRC3-RELATED"/>
    <property type="match status" value="1"/>
</dbReference>
<dbReference type="InterPro" id="IPR001736">
    <property type="entry name" value="PLipase_D/transphosphatidylase"/>
</dbReference>
<dbReference type="InterPro" id="IPR001650">
    <property type="entry name" value="Helicase_C-like"/>
</dbReference>
<organism evidence="4 5">
    <name type="scientific">Clostridium perfringens</name>
    <dbReference type="NCBI Taxonomy" id="1502"/>
    <lineage>
        <taxon>Bacteria</taxon>
        <taxon>Bacillati</taxon>
        <taxon>Bacillota</taxon>
        <taxon>Clostridia</taxon>
        <taxon>Eubacteriales</taxon>
        <taxon>Clostridiaceae</taxon>
        <taxon>Clostridium</taxon>
    </lineage>
</organism>
<keyword evidence="4" id="KW-0067">ATP-binding</keyword>
<dbReference type="InterPro" id="IPR021835">
    <property type="entry name" value="DUF3427"/>
</dbReference>
<evidence type="ECO:0000259" key="3">
    <source>
        <dbReference type="PROSITE" id="PS51194"/>
    </source>
</evidence>
<dbReference type="Gene3D" id="3.30.870.10">
    <property type="entry name" value="Endonuclease Chain A"/>
    <property type="match status" value="1"/>
</dbReference>
<sequence length="964" mass="112201">MSVLQNIKEKVIKDKIEEIGSKGIIEDKYLIKNRLIVNSQRGNLLAELKESLKECKSFYFSVAFINFSGLQLLLDSFRDLEERGVKGKIITSTYLNFTEPKALEKVKSFENIDLKIFIADSEKGFHTKAYIFENEDNFKIIIGSSNITQRALKSNVEWNVMIISKKDTDFVKEVLEEYEGIWSSTGIVDDEFLEKYNEFIKSIKEKQREIAIDFSEYEVIKPNFMQKEAMENLERLRSAGEDKALVIAATGTGKTYMSAFDVMAFNPKRLLFLVHREDVLRSAEKTYKSLCKNKNITMGFYTGNSKEKESDYLFSTVQTMCRNLEDFNRDDFDYIVIDEAHHSTSPTYERILNHFTPKFLLGITATPERCDTGDIFQVFDNNVALEIRLNEALEHELIVPFHYFGITDIDAVDYSNVDLDNISEISKRLMINSRVDFIIDKMNFYGFDGSKQKTVGFCINKEHAYYMACKFNEAGIPSIALTGDHSIDKRTEEIKNLENENHELKVIFTVDIFNEGVDIPSINQVLMLRPTNSPIIFIQQLGRGLRKHRSKEFLTVLDFIGNHNKAFLIALALKGGRYYDKDSLKVSVATDFSDIPGCSNIQMDRISKERILNQLNTENFNSLKYLKEEYNEFKSLLGGKIPYQLMDYVKFDGAPDPLKFINYGKTYQGFLKKVEKTYEALELLDEDFYKVLKELSDKLPLKRPHEFAIIKELINKSELNVDEASKGIRKYIQYVDEETVKHAFRTLNQDYYDSREKSNCIKLFDLIGERLVKLISFEKILADKRYKEIIVDLLNYGLITYEKRFGSENFGVPFFKLYEQYQMVDAALLSNYEKIHSSFRGSGLMANGKEYFLFVDLNKDEDIKESINYKDEFLSRSLFQWETPNSTAQSSERGKNIIFNKERGINLHLFLRKYKEIDRKVQPYIYIGKGDVVKYEGEKPIKVEIELHNRVPENWYVEFTKKVY</sequence>
<dbReference type="CDD" id="cd18799">
    <property type="entry name" value="SF2_C_EcoAI-like"/>
    <property type="match status" value="1"/>
</dbReference>
<dbReference type="SMART" id="SM00490">
    <property type="entry name" value="HELICc"/>
    <property type="match status" value="1"/>
</dbReference>